<accession>A0A5M3N159</accession>
<name>A0A5M3N159_CONPW</name>
<feature type="signal peptide" evidence="2">
    <location>
        <begin position="1"/>
        <end position="16"/>
    </location>
</feature>
<feature type="compositionally biased region" description="Low complexity" evidence="1">
    <location>
        <begin position="24"/>
        <end position="38"/>
    </location>
</feature>
<evidence type="ECO:0000313" key="3">
    <source>
        <dbReference type="EMBL" id="EIW84635.1"/>
    </source>
</evidence>
<proteinExistence type="predicted"/>
<feature type="non-terminal residue" evidence="3">
    <location>
        <position position="1"/>
    </location>
</feature>
<dbReference type="AlphaFoldDB" id="A0A5M3N159"/>
<gene>
    <name evidence="3" type="ORF">CONPUDRAFT_134606</name>
</gene>
<feature type="chain" id="PRO_5024336869" evidence="2">
    <location>
        <begin position="17"/>
        <end position="220"/>
    </location>
</feature>
<protein>
    <submittedName>
        <fullName evidence="3">Carbohydrate-binding module family 13 protein</fullName>
    </submittedName>
</protein>
<reference evidence="4" key="1">
    <citation type="journal article" date="2012" name="Science">
        <title>The Paleozoic origin of enzymatic lignin decomposition reconstructed from 31 fungal genomes.</title>
        <authorList>
            <person name="Floudas D."/>
            <person name="Binder M."/>
            <person name="Riley R."/>
            <person name="Barry K."/>
            <person name="Blanchette R.A."/>
            <person name="Henrissat B."/>
            <person name="Martinez A.T."/>
            <person name="Otillar R."/>
            <person name="Spatafora J.W."/>
            <person name="Yadav J.S."/>
            <person name="Aerts A."/>
            <person name="Benoit I."/>
            <person name="Boyd A."/>
            <person name="Carlson A."/>
            <person name="Copeland A."/>
            <person name="Coutinho P.M."/>
            <person name="de Vries R.P."/>
            <person name="Ferreira P."/>
            <person name="Findley K."/>
            <person name="Foster B."/>
            <person name="Gaskell J."/>
            <person name="Glotzer D."/>
            <person name="Gorecki P."/>
            <person name="Heitman J."/>
            <person name="Hesse C."/>
            <person name="Hori C."/>
            <person name="Igarashi K."/>
            <person name="Jurgens J.A."/>
            <person name="Kallen N."/>
            <person name="Kersten P."/>
            <person name="Kohler A."/>
            <person name="Kuees U."/>
            <person name="Kumar T.K.A."/>
            <person name="Kuo A."/>
            <person name="LaButti K."/>
            <person name="Larrondo L.F."/>
            <person name="Lindquist E."/>
            <person name="Ling A."/>
            <person name="Lombard V."/>
            <person name="Lucas S."/>
            <person name="Lundell T."/>
            <person name="Martin R."/>
            <person name="McLaughlin D.J."/>
            <person name="Morgenstern I."/>
            <person name="Morin E."/>
            <person name="Murat C."/>
            <person name="Nagy L.G."/>
            <person name="Nolan M."/>
            <person name="Ohm R.A."/>
            <person name="Patyshakuliyeva A."/>
            <person name="Rokas A."/>
            <person name="Ruiz-Duenas F.J."/>
            <person name="Sabat G."/>
            <person name="Salamov A."/>
            <person name="Samejima M."/>
            <person name="Schmutz J."/>
            <person name="Slot J.C."/>
            <person name="St John F."/>
            <person name="Stenlid J."/>
            <person name="Sun H."/>
            <person name="Sun S."/>
            <person name="Syed K."/>
            <person name="Tsang A."/>
            <person name="Wiebenga A."/>
            <person name="Young D."/>
            <person name="Pisabarro A."/>
            <person name="Eastwood D.C."/>
            <person name="Martin F."/>
            <person name="Cullen D."/>
            <person name="Grigoriev I.V."/>
            <person name="Hibbett D.S."/>
        </authorList>
    </citation>
    <scope>NUCLEOTIDE SEQUENCE [LARGE SCALE GENOMIC DNA]</scope>
    <source>
        <strain evidence="4">RWD-64-598 SS2</strain>
    </source>
</reference>
<dbReference type="OMA" id="WECADNN"/>
<dbReference type="SUPFAM" id="SSF50370">
    <property type="entry name" value="Ricin B-like lectins"/>
    <property type="match status" value="1"/>
</dbReference>
<dbReference type="Proteomes" id="UP000053558">
    <property type="component" value="Unassembled WGS sequence"/>
</dbReference>
<evidence type="ECO:0000256" key="2">
    <source>
        <dbReference type="SAM" id="SignalP"/>
    </source>
</evidence>
<dbReference type="GeneID" id="19200634"/>
<dbReference type="RefSeq" id="XP_007764375.1">
    <property type="nucleotide sequence ID" value="XM_007766185.1"/>
</dbReference>
<comment type="caution">
    <text evidence="3">The sequence shown here is derived from an EMBL/GenBank/DDBJ whole genome shotgun (WGS) entry which is preliminary data.</text>
</comment>
<dbReference type="KEGG" id="cput:CONPUDRAFT_134606"/>
<dbReference type="OrthoDB" id="6770063at2759"/>
<feature type="region of interest" description="Disordered" evidence="1">
    <location>
        <begin position="24"/>
        <end position="64"/>
    </location>
</feature>
<dbReference type="InterPro" id="IPR035992">
    <property type="entry name" value="Ricin_B-like_lectins"/>
</dbReference>
<keyword evidence="4" id="KW-1185">Reference proteome</keyword>
<dbReference type="Gene3D" id="2.80.10.50">
    <property type="match status" value="1"/>
</dbReference>
<dbReference type="EMBL" id="JH711574">
    <property type="protein sequence ID" value="EIW84635.1"/>
    <property type="molecule type" value="Genomic_DNA"/>
</dbReference>
<organism evidence="3 4">
    <name type="scientific">Coniophora puteana (strain RWD-64-598)</name>
    <name type="common">Brown rot fungus</name>
    <dbReference type="NCBI Taxonomy" id="741705"/>
    <lineage>
        <taxon>Eukaryota</taxon>
        <taxon>Fungi</taxon>
        <taxon>Dikarya</taxon>
        <taxon>Basidiomycota</taxon>
        <taxon>Agaricomycotina</taxon>
        <taxon>Agaricomycetes</taxon>
        <taxon>Agaricomycetidae</taxon>
        <taxon>Boletales</taxon>
        <taxon>Coniophorineae</taxon>
        <taxon>Coniophoraceae</taxon>
        <taxon>Coniophora</taxon>
    </lineage>
</organism>
<keyword evidence="2" id="KW-0732">Signal</keyword>
<evidence type="ECO:0000313" key="4">
    <source>
        <dbReference type="Proteomes" id="UP000053558"/>
    </source>
</evidence>
<dbReference type="PROSITE" id="PS50231">
    <property type="entry name" value="RICIN_B_LECTIN"/>
    <property type="match status" value="1"/>
</dbReference>
<sequence length="220" mass="23821">MKFLSVAALLLPFALASPLEQRDATTTATSSAPASTQTGVLPSIPRGQEYQDPPPGNGRRIRPYGRGDLALTVQAGYPGIGTLVQLGYNFGNNDGFVELQLFNITSGGGFTELKLQNTTSFEVDIPLCVDAGDENGALNVGNELKLQKCNNSTTQSWDFSTHDYLSVGEKYCMTIADLPYASTNKPYRPVLDVQLIECQLGSNSQPTNNETFFILPYPNN</sequence>
<evidence type="ECO:0000256" key="1">
    <source>
        <dbReference type="SAM" id="MobiDB-lite"/>
    </source>
</evidence>